<gene>
    <name evidence="2" type="ORF">F0475_09635</name>
</gene>
<dbReference type="Pfam" id="PF03992">
    <property type="entry name" value="ABM"/>
    <property type="match status" value="1"/>
</dbReference>
<reference evidence="2 3" key="1">
    <citation type="submission" date="2019-09" db="EMBL/GenBank/DDBJ databases">
        <title>Prevotella A2879 sp. nov., isolated from an abscess of a patient.</title>
        <authorList>
            <person name="Buhl M."/>
            <person name="Oberhettinger P."/>
        </authorList>
    </citation>
    <scope>NUCLEOTIDE SEQUENCE [LARGE SCALE GENOMIC DNA]</scope>
    <source>
        <strain evidence="2 3">A2879</strain>
    </source>
</reference>
<protein>
    <submittedName>
        <fullName evidence="2">Antibiotic biosynthesis monooxygenase</fullName>
    </submittedName>
</protein>
<dbReference type="PROSITE" id="PS51725">
    <property type="entry name" value="ABM"/>
    <property type="match status" value="1"/>
</dbReference>
<name>A0A7C9LBI6_9BACT</name>
<dbReference type="Gene3D" id="3.30.70.100">
    <property type="match status" value="1"/>
</dbReference>
<sequence length="94" mass="10816">MIRLNAFFKVKEGVTTAQVKALADELVEFSRKDEGNKGYDLFESTTQPGVFMFCETWENKLCLARHARSDHFTRIVPEIEKLTDGGLSIEQFER</sequence>
<dbReference type="EMBL" id="VVIQ01000011">
    <property type="protein sequence ID" value="MUL28553.1"/>
    <property type="molecule type" value="Genomic_DNA"/>
</dbReference>
<dbReference type="AlphaFoldDB" id="A0A7C9LBI6"/>
<dbReference type="Proteomes" id="UP000482295">
    <property type="component" value="Unassembled WGS sequence"/>
</dbReference>
<proteinExistence type="predicted"/>
<keyword evidence="3" id="KW-1185">Reference proteome</keyword>
<dbReference type="PANTHER" id="PTHR33336:SF3">
    <property type="entry name" value="ABM DOMAIN-CONTAINING PROTEIN"/>
    <property type="match status" value="1"/>
</dbReference>
<organism evidence="2 3">
    <name type="scientific">Prevotella vespertina</name>
    <dbReference type="NCBI Taxonomy" id="2608404"/>
    <lineage>
        <taxon>Bacteria</taxon>
        <taxon>Pseudomonadati</taxon>
        <taxon>Bacteroidota</taxon>
        <taxon>Bacteroidia</taxon>
        <taxon>Bacteroidales</taxon>
        <taxon>Prevotellaceae</taxon>
        <taxon>Prevotella</taxon>
    </lineage>
</organism>
<feature type="domain" description="ABM" evidence="1">
    <location>
        <begin position="2"/>
        <end position="92"/>
    </location>
</feature>
<dbReference type="InterPro" id="IPR007138">
    <property type="entry name" value="ABM_dom"/>
</dbReference>
<dbReference type="PANTHER" id="PTHR33336">
    <property type="entry name" value="QUINOL MONOOXYGENASE YGIN-RELATED"/>
    <property type="match status" value="1"/>
</dbReference>
<evidence type="ECO:0000259" key="1">
    <source>
        <dbReference type="PROSITE" id="PS51725"/>
    </source>
</evidence>
<dbReference type="InterPro" id="IPR011008">
    <property type="entry name" value="Dimeric_a/b-barrel"/>
</dbReference>
<keyword evidence="2" id="KW-0560">Oxidoreductase</keyword>
<accession>A0A7C9LBI6</accession>
<dbReference type="InterPro" id="IPR050744">
    <property type="entry name" value="AI-2_Isomerase_LsrG"/>
</dbReference>
<dbReference type="GO" id="GO:0004497">
    <property type="term" value="F:monooxygenase activity"/>
    <property type="evidence" value="ECO:0007669"/>
    <property type="project" value="UniProtKB-KW"/>
</dbReference>
<keyword evidence="2" id="KW-0503">Monooxygenase</keyword>
<evidence type="ECO:0000313" key="2">
    <source>
        <dbReference type="EMBL" id="MUL28553.1"/>
    </source>
</evidence>
<evidence type="ECO:0000313" key="3">
    <source>
        <dbReference type="Proteomes" id="UP000482295"/>
    </source>
</evidence>
<dbReference type="SUPFAM" id="SSF54909">
    <property type="entry name" value="Dimeric alpha+beta barrel"/>
    <property type="match status" value="1"/>
</dbReference>
<dbReference type="RefSeq" id="WP_155716433.1">
    <property type="nucleotide sequence ID" value="NZ_VVIQ01000011.1"/>
</dbReference>
<comment type="caution">
    <text evidence="2">The sequence shown here is derived from an EMBL/GenBank/DDBJ whole genome shotgun (WGS) entry which is preliminary data.</text>
</comment>